<keyword evidence="3" id="KW-1185">Reference proteome</keyword>
<proteinExistence type="predicted"/>
<evidence type="ECO:0000313" key="3">
    <source>
        <dbReference type="Proteomes" id="UP001497493"/>
    </source>
</evidence>
<feature type="chain" id="PRO_5046531706" evidence="1">
    <location>
        <begin position="20"/>
        <end position="586"/>
    </location>
</feature>
<protein>
    <submittedName>
        <fullName evidence="2">Uncharacterized protein</fullName>
    </submittedName>
</protein>
<organism evidence="2 3">
    <name type="scientific">Candidatus Methylocalor cossyra</name>
    <dbReference type="NCBI Taxonomy" id="3108543"/>
    <lineage>
        <taxon>Bacteria</taxon>
        <taxon>Pseudomonadati</taxon>
        <taxon>Pseudomonadota</taxon>
        <taxon>Gammaproteobacteria</taxon>
        <taxon>Methylococcales</taxon>
        <taxon>Methylococcaceae</taxon>
        <taxon>Candidatus Methylocalor</taxon>
    </lineage>
</organism>
<keyword evidence="1" id="KW-0732">Signal</keyword>
<dbReference type="Proteomes" id="UP001497493">
    <property type="component" value="Chromosome"/>
</dbReference>
<feature type="signal peptide" evidence="1">
    <location>
        <begin position="1"/>
        <end position="19"/>
    </location>
</feature>
<evidence type="ECO:0000313" key="2">
    <source>
        <dbReference type="EMBL" id="CAL1239594.1"/>
    </source>
</evidence>
<dbReference type="EMBL" id="OZ026884">
    <property type="protein sequence ID" value="CAL1239594.1"/>
    <property type="molecule type" value="Genomic_DNA"/>
</dbReference>
<gene>
    <name evidence="2" type="ORF">MECH1_V1_0818</name>
</gene>
<sequence>MRWVTRGLGGFLALLWVSAAGSPCPDNPAAAIWTSPLNPLPGVPTRIMAVLADGPAEALYQVGPAGEEIALDADLRGGPPWSLSARLEEAGPGPYRIEVRRGGQPIACAVLGGAQPGPDDPTGGQWNEAAEAFYSAWIERLFGGHPEDSLDLPSLEPVLRDPQRNFLHDHFGNGEDERLRATPDCADLPYFLRAYFAWKVGLPIAYRACDRGSATRPPRCGPAILDDRFTRGPAPLGAFTGLLRRIADTVHSGSARTALTAEASDFYPVPLRREFLRPGTVYADPYGHTLMIVQWVPQTAEGSGQLLAVDAQPDNSVSRKRFWEGTFLFVAPAPGAGPGFKAFRPVLRQGARLWLPSNAALAAEAPAAPYSDEQGQLSAEDFYARMGQLINPHGLTPERAYEAALDALVEQLETRVGSVENGERYWREHRGTVIPMPSGAAIFETQGPWEDYSTPSRDLRLLIALRVLDDLPQRIVRYPELFALSGQAPEAAAAAIARRHRERIRERRFSYRRSDGSPWELTVAEVFARRAAFEIGYNPNDCAEVRWGAQPGTSEYAPCNRRAPKDQKARMERYRVWFHEIRRPTR</sequence>
<dbReference type="RefSeq" id="WP_348759137.1">
    <property type="nucleotide sequence ID" value="NZ_OZ026884.1"/>
</dbReference>
<name>A0ABM9NG72_9GAMM</name>
<accession>A0ABM9NG72</accession>
<evidence type="ECO:0000256" key="1">
    <source>
        <dbReference type="SAM" id="SignalP"/>
    </source>
</evidence>
<reference evidence="2 3" key="1">
    <citation type="submission" date="2024-04" db="EMBL/GenBank/DDBJ databases">
        <authorList>
            <person name="Cremers G."/>
        </authorList>
    </citation>
    <scope>NUCLEOTIDE SEQUENCE [LARGE SCALE GENOMIC DNA]</scope>
    <source>
        <strain evidence="2">MeCH1-AG</strain>
    </source>
</reference>